<proteinExistence type="inferred from homology"/>
<dbReference type="AlphaFoldDB" id="A0A3S5ATW9"/>
<evidence type="ECO:0000256" key="6">
    <source>
        <dbReference type="ARBA" id="ARBA00048462"/>
    </source>
</evidence>
<dbReference type="Proteomes" id="UP000270487">
    <property type="component" value="Chromosome"/>
</dbReference>
<evidence type="ECO:0000256" key="3">
    <source>
        <dbReference type="ARBA" id="ARBA00018953"/>
    </source>
</evidence>
<dbReference type="RefSeq" id="WP_141132265.1">
    <property type="nucleotide sequence ID" value="NZ_CAMISI010000002.1"/>
</dbReference>
<accession>A0A3S5ATW9</accession>
<dbReference type="UniPathway" id="UPA00094"/>
<dbReference type="Gene3D" id="3.40.366.10">
    <property type="entry name" value="Malonyl-Coenzyme A Acyl Carrier Protein, domain 2"/>
    <property type="match status" value="1"/>
</dbReference>
<protein>
    <recommendedName>
        <fullName evidence="3 7">Malonyl CoA-acyl carrier protein transacylase</fullName>
        <ecNumber evidence="2 7">2.3.1.39</ecNumber>
    </recommendedName>
</protein>
<organism evidence="10 11">
    <name type="scientific">Serratia fonticola</name>
    <dbReference type="NCBI Taxonomy" id="47917"/>
    <lineage>
        <taxon>Bacteria</taxon>
        <taxon>Pseudomonadati</taxon>
        <taxon>Pseudomonadota</taxon>
        <taxon>Gammaproteobacteria</taxon>
        <taxon>Enterobacterales</taxon>
        <taxon>Yersiniaceae</taxon>
        <taxon>Serratia</taxon>
    </lineage>
</organism>
<evidence type="ECO:0000259" key="9">
    <source>
        <dbReference type="SMART" id="SM00827"/>
    </source>
</evidence>
<evidence type="ECO:0000256" key="5">
    <source>
        <dbReference type="ARBA" id="ARBA00023315"/>
    </source>
</evidence>
<comment type="similarity">
    <text evidence="7">Belongs to the fabD family.</text>
</comment>
<sequence>MQVCESIGNTPAATNVADGWMMIFPGQGSPAIGMGSDVCDVSPGTKAVWDCASDVSGLDVRKLCQKGPMTRLTKTLYQQLAVTTVNAAMLTLLRERTPVLETGYAGHSAGEYSALYAAGVMDLETLFRAITLRATIMQNLAEQRKGAMYVVKPYGHDALREQIDNLGLGTVLNVCCDNGHQQQVVGGELTAVKTLVNHLARHGVNTIKLGVNGAWHTPLMQDGVAQMRQALADLPFSSPVCPLIMNSSGKAEYSVAQIKENLALHLIHTVRWRESMDRWAQMGHRRYLEISNKKILSHLLAEHYGADEDYHIQHYYHLVGSSVKHAG</sequence>
<dbReference type="SMART" id="SM00827">
    <property type="entry name" value="PKS_AT"/>
    <property type="match status" value="1"/>
</dbReference>
<keyword evidence="4 7" id="KW-0808">Transferase</keyword>
<evidence type="ECO:0000256" key="8">
    <source>
        <dbReference type="PIRSR" id="PIRSR000446-1"/>
    </source>
</evidence>
<dbReference type="InterPro" id="IPR014043">
    <property type="entry name" value="Acyl_transferase_dom"/>
</dbReference>
<evidence type="ECO:0000313" key="10">
    <source>
        <dbReference type="EMBL" id="VEI70500.1"/>
    </source>
</evidence>
<dbReference type="InterPro" id="IPR016036">
    <property type="entry name" value="Malonyl_transacylase_ACP-bd"/>
</dbReference>
<feature type="domain" description="Malonyl-CoA:ACP transacylase (MAT)" evidence="9">
    <location>
        <begin position="23"/>
        <end position="326"/>
    </location>
</feature>
<keyword evidence="5 7" id="KW-0012">Acyltransferase</keyword>
<dbReference type="EMBL" id="LR134492">
    <property type="protein sequence ID" value="VEI70500.1"/>
    <property type="molecule type" value="Genomic_DNA"/>
</dbReference>
<reference evidence="10 11" key="1">
    <citation type="submission" date="2018-12" db="EMBL/GenBank/DDBJ databases">
        <authorList>
            <consortium name="Pathogen Informatics"/>
        </authorList>
    </citation>
    <scope>NUCLEOTIDE SEQUENCE [LARGE SCALE GENOMIC DNA]</scope>
    <source>
        <strain evidence="10 11">NCTC13193</strain>
    </source>
</reference>
<evidence type="ECO:0000256" key="7">
    <source>
        <dbReference type="PIRNR" id="PIRNR000446"/>
    </source>
</evidence>
<evidence type="ECO:0000313" key="11">
    <source>
        <dbReference type="Proteomes" id="UP000270487"/>
    </source>
</evidence>
<dbReference type="GO" id="GO:0005829">
    <property type="term" value="C:cytosol"/>
    <property type="evidence" value="ECO:0007669"/>
    <property type="project" value="TreeGrafter"/>
</dbReference>
<dbReference type="SUPFAM" id="SSF55048">
    <property type="entry name" value="Probable ACP-binding domain of malonyl-CoA ACP transacylase"/>
    <property type="match status" value="1"/>
</dbReference>
<dbReference type="EC" id="2.3.1.39" evidence="2 7"/>
<dbReference type="SUPFAM" id="SSF52151">
    <property type="entry name" value="FabD/lysophospholipase-like"/>
    <property type="match status" value="1"/>
</dbReference>
<gene>
    <name evidence="10" type="primary">fenF</name>
    <name evidence="10" type="ORF">NCTC13193_03019</name>
</gene>
<dbReference type="Gene3D" id="3.30.70.250">
    <property type="entry name" value="Malonyl-CoA ACP transacylase, ACP-binding"/>
    <property type="match status" value="1"/>
</dbReference>
<dbReference type="PANTHER" id="PTHR42681:SF1">
    <property type="entry name" value="MALONYL-COA-ACYL CARRIER PROTEIN TRANSACYLASE, MITOCHONDRIAL"/>
    <property type="match status" value="1"/>
</dbReference>
<dbReference type="PIRSF" id="PIRSF000446">
    <property type="entry name" value="Mct"/>
    <property type="match status" value="1"/>
</dbReference>
<dbReference type="PANTHER" id="PTHR42681">
    <property type="entry name" value="MALONYL-COA-ACYL CARRIER PROTEIN TRANSACYLASE, MITOCHONDRIAL"/>
    <property type="match status" value="1"/>
</dbReference>
<evidence type="ECO:0000256" key="2">
    <source>
        <dbReference type="ARBA" id="ARBA00013258"/>
    </source>
</evidence>
<dbReference type="InterPro" id="IPR024925">
    <property type="entry name" value="Malonyl_CoA-ACP_transAc"/>
</dbReference>
<dbReference type="InterPro" id="IPR016035">
    <property type="entry name" value="Acyl_Trfase/lysoPLipase"/>
</dbReference>
<dbReference type="GO" id="GO:0004314">
    <property type="term" value="F:[acyl-carrier-protein] S-malonyltransferase activity"/>
    <property type="evidence" value="ECO:0007669"/>
    <property type="project" value="UniProtKB-EC"/>
</dbReference>
<dbReference type="InterPro" id="IPR001227">
    <property type="entry name" value="Ac_transferase_dom_sf"/>
</dbReference>
<dbReference type="Pfam" id="PF00698">
    <property type="entry name" value="Acyl_transf_1"/>
    <property type="match status" value="1"/>
</dbReference>
<comment type="pathway">
    <text evidence="1">Lipid metabolism; fatty acid biosynthesis.</text>
</comment>
<dbReference type="GO" id="GO:0006633">
    <property type="term" value="P:fatty acid biosynthetic process"/>
    <property type="evidence" value="ECO:0007669"/>
    <property type="project" value="UniProtKB-UniPathway"/>
</dbReference>
<feature type="active site" evidence="8">
    <location>
        <position position="216"/>
    </location>
</feature>
<comment type="catalytic activity">
    <reaction evidence="6 7">
        <text>holo-[ACP] + malonyl-CoA = malonyl-[ACP] + CoA</text>
        <dbReference type="Rhea" id="RHEA:41792"/>
        <dbReference type="Rhea" id="RHEA-COMP:9623"/>
        <dbReference type="Rhea" id="RHEA-COMP:9685"/>
        <dbReference type="ChEBI" id="CHEBI:57287"/>
        <dbReference type="ChEBI" id="CHEBI:57384"/>
        <dbReference type="ChEBI" id="CHEBI:64479"/>
        <dbReference type="ChEBI" id="CHEBI:78449"/>
        <dbReference type="EC" id="2.3.1.39"/>
    </reaction>
</comment>
<evidence type="ECO:0000256" key="1">
    <source>
        <dbReference type="ARBA" id="ARBA00005194"/>
    </source>
</evidence>
<dbReference type="InterPro" id="IPR050858">
    <property type="entry name" value="Mal-CoA-ACP_Trans/PKS_FabD"/>
</dbReference>
<evidence type="ECO:0000256" key="4">
    <source>
        <dbReference type="ARBA" id="ARBA00022679"/>
    </source>
</evidence>
<name>A0A3S5ATW9_SERFO</name>
<feature type="active site" evidence="8">
    <location>
        <position position="108"/>
    </location>
</feature>